<dbReference type="InterPro" id="IPR008030">
    <property type="entry name" value="NmrA-like"/>
</dbReference>
<name>A0ABU4EV23_WILMA</name>
<organism evidence="4 5">
    <name type="scientific">Williamsia marianensis</name>
    <dbReference type="NCBI Taxonomy" id="85044"/>
    <lineage>
        <taxon>Bacteria</taxon>
        <taxon>Bacillati</taxon>
        <taxon>Actinomycetota</taxon>
        <taxon>Actinomycetes</taxon>
        <taxon>Mycobacteriales</taxon>
        <taxon>Nocardiaceae</taxon>
        <taxon>Williamsia</taxon>
    </lineage>
</organism>
<protein>
    <submittedName>
        <fullName evidence="4">NmrA/HSCARG family protein</fullName>
    </submittedName>
</protein>
<dbReference type="SUPFAM" id="SSF51735">
    <property type="entry name" value="NAD(P)-binding Rossmann-fold domains"/>
    <property type="match status" value="1"/>
</dbReference>
<comment type="caution">
    <text evidence="4">The sequence shown here is derived from an EMBL/GenBank/DDBJ whole genome shotgun (WGS) entry which is preliminary data.</text>
</comment>
<dbReference type="PANTHER" id="PTHR42748:SF7">
    <property type="entry name" value="NMRA LIKE REDOX SENSOR 1-RELATED"/>
    <property type="match status" value="1"/>
</dbReference>
<dbReference type="InterPro" id="IPR036291">
    <property type="entry name" value="NAD(P)-bd_dom_sf"/>
</dbReference>
<dbReference type="RefSeq" id="WP_317713223.1">
    <property type="nucleotide sequence ID" value="NZ_JAWLUM010000002.1"/>
</dbReference>
<proteinExistence type="inferred from homology"/>
<dbReference type="Proteomes" id="UP001185792">
    <property type="component" value="Unassembled WGS sequence"/>
</dbReference>
<evidence type="ECO:0000259" key="3">
    <source>
        <dbReference type="Pfam" id="PF05368"/>
    </source>
</evidence>
<accession>A0ABU4EV23</accession>
<dbReference type="PANTHER" id="PTHR42748">
    <property type="entry name" value="NITROGEN METABOLITE REPRESSION PROTEIN NMRA FAMILY MEMBER"/>
    <property type="match status" value="1"/>
</dbReference>
<dbReference type="Pfam" id="PF05368">
    <property type="entry name" value="NmrA"/>
    <property type="match status" value="1"/>
</dbReference>
<evidence type="ECO:0000313" key="4">
    <source>
        <dbReference type="EMBL" id="MDV7134472.1"/>
    </source>
</evidence>
<dbReference type="CDD" id="cd05251">
    <property type="entry name" value="NmrA_like_SDR_a"/>
    <property type="match status" value="1"/>
</dbReference>
<sequence length="278" mass="28984">MSSPYVVIGATGAQGGAVVTALLARALPVRAVVRRPESTRARRLADAGASLAVADLGDPKSLAAAFAGVAGVFALTTPFERGPDEEVSQGISIIEAASTAGVPHLVFSSVASADRHTGIPHFESKAVVEAALMRSGVASTIVGPTYFYDNLLAGIDQVRGGVLELAIGENAPLQQLSRRDLGEFVATVFEDPAPHVGRRIDIASDAPTPAQMAEALGQQLGRTVRLRTVDASDIGSADMRAMFGYLNDTGYAADIPALHTAYPAVGWQSFTDWLDETL</sequence>
<evidence type="ECO:0000256" key="1">
    <source>
        <dbReference type="ARBA" id="ARBA00006328"/>
    </source>
</evidence>
<dbReference type="InterPro" id="IPR051164">
    <property type="entry name" value="NmrA-like_oxidored"/>
</dbReference>
<dbReference type="Gene3D" id="3.90.25.10">
    <property type="entry name" value="UDP-galactose 4-epimerase, domain 1"/>
    <property type="match status" value="1"/>
</dbReference>
<comment type="similarity">
    <text evidence="1">Belongs to the NmrA-type oxidoreductase family.</text>
</comment>
<evidence type="ECO:0000256" key="2">
    <source>
        <dbReference type="ARBA" id="ARBA00022857"/>
    </source>
</evidence>
<keyword evidence="2" id="KW-0521">NADP</keyword>
<reference evidence="4 5" key="1">
    <citation type="submission" date="2023-10" db="EMBL/GenBank/DDBJ databases">
        <title>Development of a sustainable strategy for remediation of hydrocarbon-contaminated territories based on the waste exchange concept.</title>
        <authorList>
            <person name="Krivoruchko A."/>
        </authorList>
    </citation>
    <scope>NUCLEOTIDE SEQUENCE [LARGE SCALE GENOMIC DNA]</scope>
    <source>
        <strain evidence="4 5">IEGM 1236</strain>
    </source>
</reference>
<dbReference type="Gene3D" id="3.40.50.720">
    <property type="entry name" value="NAD(P)-binding Rossmann-like Domain"/>
    <property type="match status" value="1"/>
</dbReference>
<dbReference type="EMBL" id="JAWLUM010000002">
    <property type="protein sequence ID" value="MDV7134472.1"/>
    <property type="molecule type" value="Genomic_DNA"/>
</dbReference>
<gene>
    <name evidence="4" type="ORF">R4198_12260</name>
</gene>
<keyword evidence="5" id="KW-1185">Reference proteome</keyword>
<feature type="domain" description="NmrA-like" evidence="3">
    <location>
        <begin position="6"/>
        <end position="252"/>
    </location>
</feature>
<evidence type="ECO:0000313" key="5">
    <source>
        <dbReference type="Proteomes" id="UP001185792"/>
    </source>
</evidence>